<dbReference type="EMBL" id="JASPKZ010010284">
    <property type="protein sequence ID" value="KAJ9574493.1"/>
    <property type="molecule type" value="Genomic_DNA"/>
</dbReference>
<organism evidence="1 2">
    <name type="scientific">Diploptera punctata</name>
    <name type="common">Pacific beetle cockroach</name>
    <dbReference type="NCBI Taxonomy" id="6984"/>
    <lineage>
        <taxon>Eukaryota</taxon>
        <taxon>Metazoa</taxon>
        <taxon>Ecdysozoa</taxon>
        <taxon>Arthropoda</taxon>
        <taxon>Hexapoda</taxon>
        <taxon>Insecta</taxon>
        <taxon>Pterygota</taxon>
        <taxon>Neoptera</taxon>
        <taxon>Polyneoptera</taxon>
        <taxon>Dictyoptera</taxon>
        <taxon>Blattodea</taxon>
        <taxon>Blaberoidea</taxon>
        <taxon>Blaberidae</taxon>
        <taxon>Diplopterinae</taxon>
        <taxon>Diploptera</taxon>
    </lineage>
</organism>
<reference evidence="1" key="1">
    <citation type="journal article" date="2023" name="IScience">
        <title>Live-bearing cockroach genome reveals convergent evolutionary mechanisms linked to viviparity in insects and beyond.</title>
        <authorList>
            <person name="Fouks B."/>
            <person name="Harrison M.C."/>
            <person name="Mikhailova A.A."/>
            <person name="Marchal E."/>
            <person name="English S."/>
            <person name="Carruthers M."/>
            <person name="Jennings E.C."/>
            <person name="Chiamaka E.L."/>
            <person name="Frigard R.A."/>
            <person name="Pippel M."/>
            <person name="Attardo G.M."/>
            <person name="Benoit J.B."/>
            <person name="Bornberg-Bauer E."/>
            <person name="Tobe S.S."/>
        </authorList>
    </citation>
    <scope>NUCLEOTIDE SEQUENCE</scope>
    <source>
        <strain evidence="1">Stay&amp;Tobe</strain>
    </source>
</reference>
<name>A0AAD7Z6R6_DIPPU</name>
<accession>A0AAD7Z6R6</accession>
<feature type="non-terminal residue" evidence="1">
    <location>
        <position position="1"/>
    </location>
</feature>
<feature type="non-terminal residue" evidence="1">
    <location>
        <position position="60"/>
    </location>
</feature>
<comment type="caution">
    <text evidence="1">The sequence shown here is derived from an EMBL/GenBank/DDBJ whole genome shotgun (WGS) entry which is preliminary data.</text>
</comment>
<evidence type="ECO:0000313" key="1">
    <source>
        <dbReference type="EMBL" id="KAJ9574493.1"/>
    </source>
</evidence>
<reference evidence="1" key="2">
    <citation type="submission" date="2023-05" db="EMBL/GenBank/DDBJ databases">
        <authorList>
            <person name="Fouks B."/>
        </authorList>
    </citation>
    <scope>NUCLEOTIDE SEQUENCE</scope>
    <source>
        <strain evidence="1">Stay&amp;Tobe</strain>
        <tissue evidence="1">Testes</tissue>
    </source>
</reference>
<proteinExistence type="predicted"/>
<keyword evidence="2" id="KW-1185">Reference proteome</keyword>
<sequence>ETMDYPKMEDVTEQVALSVAFETCIWEISGSNSGADQPKTDIFLRDNRLEKSHQINEDSL</sequence>
<protein>
    <submittedName>
        <fullName evidence="1">Uncharacterized protein</fullName>
    </submittedName>
</protein>
<evidence type="ECO:0000313" key="2">
    <source>
        <dbReference type="Proteomes" id="UP001233999"/>
    </source>
</evidence>
<dbReference type="AlphaFoldDB" id="A0AAD7Z6R6"/>
<gene>
    <name evidence="1" type="ORF">L9F63_008336</name>
</gene>
<dbReference type="Proteomes" id="UP001233999">
    <property type="component" value="Unassembled WGS sequence"/>
</dbReference>